<evidence type="ECO:0000313" key="2">
    <source>
        <dbReference type="Proteomes" id="UP000548423"/>
    </source>
</evidence>
<gene>
    <name evidence="1" type="ORF">F4694_000737</name>
</gene>
<name>A0A852T5V3_9BACI</name>
<organism evidence="1 2">
    <name type="scientific">Neobacillus niacini</name>
    <dbReference type="NCBI Taxonomy" id="86668"/>
    <lineage>
        <taxon>Bacteria</taxon>
        <taxon>Bacillati</taxon>
        <taxon>Bacillota</taxon>
        <taxon>Bacilli</taxon>
        <taxon>Bacillales</taxon>
        <taxon>Bacillaceae</taxon>
        <taxon>Neobacillus</taxon>
    </lineage>
</organism>
<dbReference type="AlphaFoldDB" id="A0A852T5V3"/>
<dbReference type="EMBL" id="JACCBX010000002">
    <property type="protein sequence ID" value="NYE03993.1"/>
    <property type="molecule type" value="Genomic_DNA"/>
</dbReference>
<accession>A0A852T5V3</accession>
<dbReference type="Proteomes" id="UP000548423">
    <property type="component" value="Unassembled WGS sequence"/>
</dbReference>
<reference evidence="2" key="1">
    <citation type="submission" date="2020-07" db="EMBL/GenBank/DDBJ databases">
        <authorList>
            <person name="Partida-Martinez L."/>
            <person name="Huntemann M."/>
            <person name="Clum A."/>
            <person name="Wang J."/>
            <person name="Palaniappan K."/>
            <person name="Ritter S."/>
            <person name="Chen I.-M."/>
            <person name="Stamatis D."/>
            <person name="Reddy T."/>
            <person name="O'Malley R."/>
            <person name="Daum C."/>
            <person name="Shapiro N."/>
            <person name="Ivanova N."/>
            <person name="Kyrpides N."/>
            <person name="Woyke T."/>
        </authorList>
    </citation>
    <scope>NUCLEOTIDE SEQUENCE [LARGE SCALE GENOMIC DNA]</scope>
    <source>
        <strain evidence="2">AT2.8</strain>
    </source>
</reference>
<evidence type="ECO:0000313" key="1">
    <source>
        <dbReference type="EMBL" id="NYE03993.1"/>
    </source>
</evidence>
<reference evidence="2" key="2">
    <citation type="submission" date="2020-08" db="EMBL/GenBank/DDBJ databases">
        <title>The Agave Microbiome: Exploring the role of microbial communities in plant adaptations to desert environments.</title>
        <authorList>
            <person name="Partida-Martinez L.P."/>
        </authorList>
    </citation>
    <scope>NUCLEOTIDE SEQUENCE [LARGE SCALE GENOMIC DNA]</scope>
    <source>
        <strain evidence="2">AT2.8</strain>
    </source>
</reference>
<proteinExistence type="predicted"/>
<protein>
    <submittedName>
        <fullName evidence="1">Uncharacterized protein</fullName>
    </submittedName>
</protein>
<sequence>MIRLASAHRMEGKLMSNALGKANEKTVYRVQGFT</sequence>
<comment type="caution">
    <text evidence="1">The sequence shown here is derived from an EMBL/GenBank/DDBJ whole genome shotgun (WGS) entry which is preliminary data.</text>
</comment>